<keyword evidence="1" id="KW-1133">Transmembrane helix</keyword>
<evidence type="ECO:0000313" key="4">
    <source>
        <dbReference type="Proteomes" id="UP001327459"/>
    </source>
</evidence>
<accession>A0ABZ0YXN1</accession>
<feature type="transmembrane region" description="Helical" evidence="1">
    <location>
        <begin position="53"/>
        <end position="74"/>
    </location>
</feature>
<feature type="domain" description="YrhK" evidence="2">
    <location>
        <begin position="21"/>
        <end position="77"/>
    </location>
</feature>
<organism evidence="3 4">
    <name type="scientific">Guyparkeria halophila</name>
    <dbReference type="NCBI Taxonomy" id="47960"/>
    <lineage>
        <taxon>Bacteria</taxon>
        <taxon>Pseudomonadati</taxon>
        <taxon>Pseudomonadota</taxon>
        <taxon>Gammaproteobacteria</taxon>
        <taxon>Chromatiales</taxon>
        <taxon>Thioalkalibacteraceae</taxon>
        <taxon>Guyparkeria</taxon>
    </lineage>
</organism>
<evidence type="ECO:0000259" key="2">
    <source>
        <dbReference type="Pfam" id="PF14145"/>
    </source>
</evidence>
<keyword evidence="1" id="KW-0472">Membrane</keyword>
<reference evidence="3 4" key="1">
    <citation type="submission" date="2023-11" db="EMBL/GenBank/DDBJ databases">
        <title>MicrobeMod: A computational toolkit for identifying prokaryotic methylation and restriction-modification with nanopore sequencing.</title>
        <authorList>
            <person name="Crits-Christoph A."/>
            <person name="Kang S.C."/>
            <person name="Lee H."/>
            <person name="Ostrov N."/>
        </authorList>
    </citation>
    <scope>NUCLEOTIDE SEQUENCE [LARGE SCALE GENOMIC DNA]</scope>
    <source>
        <strain evidence="3 4">ATCC 49870</strain>
    </source>
</reference>
<evidence type="ECO:0000256" key="1">
    <source>
        <dbReference type="SAM" id="Phobius"/>
    </source>
</evidence>
<dbReference type="Proteomes" id="UP001327459">
    <property type="component" value="Chromosome"/>
</dbReference>
<keyword evidence="1" id="KW-0812">Transmembrane</keyword>
<sequence>MTDRDPALTLTLGPDALVIRRRYETAVLANDFLIGLWFTLGSLAFLSPTYESAGAWIFVMASVQYLVRPSIRLARNIHLQRLRRRQAPSAEKS</sequence>
<evidence type="ECO:0000313" key="3">
    <source>
        <dbReference type="EMBL" id="WQH16778.1"/>
    </source>
</evidence>
<dbReference type="Pfam" id="PF14145">
    <property type="entry name" value="YrhK"/>
    <property type="match status" value="1"/>
</dbReference>
<dbReference type="InterPro" id="IPR025424">
    <property type="entry name" value="YrhK_domain"/>
</dbReference>
<feature type="transmembrane region" description="Helical" evidence="1">
    <location>
        <begin position="27"/>
        <end position="47"/>
    </location>
</feature>
<gene>
    <name evidence="3" type="ORF">SR882_02425</name>
</gene>
<protein>
    <submittedName>
        <fullName evidence="3">YrhK family protein</fullName>
    </submittedName>
</protein>
<name>A0ABZ0YXN1_9GAMM</name>
<dbReference type="RefSeq" id="WP_322521767.1">
    <property type="nucleotide sequence ID" value="NZ_CP140153.1"/>
</dbReference>
<dbReference type="EMBL" id="CP140153">
    <property type="protein sequence ID" value="WQH16778.1"/>
    <property type="molecule type" value="Genomic_DNA"/>
</dbReference>
<proteinExistence type="predicted"/>
<keyword evidence="4" id="KW-1185">Reference proteome</keyword>